<comment type="similarity">
    <text evidence="2">Belongs to the plant rapid alkalinization factor (RALF) family.</text>
</comment>
<evidence type="ECO:0000256" key="1">
    <source>
        <dbReference type="ARBA" id="ARBA00004613"/>
    </source>
</evidence>
<dbReference type="GO" id="GO:0005576">
    <property type="term" value="C:extracellular region"/>
    <property type="evidence" value="ECO:0007669"/>
    <property type="project" value="UniProtKB-SubCell"/>
</dbReference>
<keyword evidence="4" id="KW-0372">Hormone</keyword>
<dbReference type="Proteomes" id="UP000525078">
    <property type="component" value="Unassembled WGS sequence"/>
</dbReference>
<sequence length="71" mass="8562">MIVGSEASRKMKEIDYGAIEQDEFHRCCIKHDYESCKMFKEIANHYNRGCETVDRCRQQQHYRQQEIPHLV</sequence>
<evidence type="ECO:0000313" key="7">
    <source>
        <dbReference type="EMBL" id="KAF4376570.1"/>
    </source>
</evidence>
<gene>
    <name evidence="7" type="ORF">F8388_025441</name>
</gene>
<dbReference type="EMBL" id="JAATIP010000084">
    <property type="protein sequence ID" value="KAF4376570.1"/>
    <property type="molecule type" value="Genomic_DNA"/>
</dbReference>
<evidence type="ECO:0000256" key="3">
    <source>
        <dbReference type="ARBA" id="ARBA00022525"/>
    </source>
</evidence>
<comment type="subcellular location">
    <subcellularLocation>
        <location evidence="1">Secreted</location>
    </subcellularLocation>
</comment>
<dbReference type="InterPro" id="IPR008801">
    <property type="entry name" value="RALF"/>
</dbReference>
<reference evidence="7 8" key="1">
    <citation type="journal article" date="2020" name="bioRxiv">
        <title>Sequence and annotation of 42 cannabis genomes reveals extensive copy number variation in cannabinoid synthesis and pathogen resistance genes.</title>
        <authorList>
            <person name="Mckernan K.J."/>
            <person name="Helbert Y."/>
            <person name="Kane L.T."/>
            <person name="Ebling H."/>
            <person name="Zhang L."/>
            <person name="Liu B."/>
            <person name="Eaton Z."/>
            <person name="Mclaughlin S."/>
            <person name="Kingan S."/>
            <person name="Baybayan P."/>
            <person name="Concepcion G."/>
            <person name="Jordan M."/>
            <person name="Riva A."/>
            <person name="Barbazuk W."/>
            <person name="Harkins T."/>
        </authorList>
    </citation>
    <scope>NUCLEOTIDE SEQUENCE [LARGE SCALE GENOMIC DNA]</scope>
    <source>
        <strain evidence="8">cv. Jamaican Lion 4</strain>
        <tissue evidence="7">Leaf</tissue>
    </source>
</reference>
<dbReference type="AlphaFoldDB" id="A0A7J6G3B6"/>
<name>A0A7J6G3B6_CANSA</name>
<keyword evidence="5" id="KW-0732">Signal</keyword>
<dbReference type="GO" id="GO:0040008">
    <property type="term" value="P:regulation of growth"/>
    <property type="evidence" value="ECO:0007669"/>
    <property type="project" value="UniProtKB-ARBA"/>
</dbReference>
<dbReference type="GO" id="GO:0005179">
    <property type="term" value="F:hormone activity"/>
    <property type="evidence" value="ECO:0007669"/>
    <property type="project" value="UniProtKB-KW"/>
</dbReference>
<evidence type="ECO:0000256" key="6">
    <source>
        <dbReference type="ARBA" id="ARBA00023157"/>
    </source>
</evidence>
<keyword evidence="6" id="KW-1015">Disulfide bond</keyword>
<protein>
    <submittedName>
        <fullName evidence="7">Uncharacterized protein</fullName>
    </submittedName>
</protein>
<comment type="caution">
    <text evidence="7">The sequence shown here is derived from an EMBL/GenBank/DDBJ whole genome shotgun (WGS) entry which is preliminary data.</text>
</comment>
<evidence type="ECO:0000313" key="8">
    <source>
        <dbReference type="Proteomes" id="UP000525078"/>
    </source>
</evidence>
<keyword evidence="3" id="KW-0964">Secreted</keyword>
<accession>A0A7J6G3B6</accession>
<evidence type="ECO:0000256" key="2">
    <source>
        <dbReference type="ARBA" id="ARBA00009178"/>
    </source>
</evidence>
<organism evidence="7 8">
    <name type="scientific">Cannabis sativa</name>
    <name type="common">Hemp</name>
    <name type="synonym">Marijuana</name>
    <dbReference type="NCBI Taxonomy" id="3483"/>
    <lineage>
        <taxon>Eukaryota</taxon>
        <taxon>Viridiplantae</taxon>
        <taxon>Streptophyta</taxon>
        <taxon>Embryophyta</taxon>
        <taxon>Tracheophyta</taxon>
        <taxon>Spermatophyta</taxon>
        <taxon>Magnoliopsida</taxon>
        <taxon>eudicotyledons</taxon>
        <taxon>Gunneridae</taxon>
        <taxon>Pentapetalae</taxon>
        <taxon>rosids</taxon>
        <taxon>fabids</taxon>
        <taxon>Rosales</taxon>
        <taxon>Cannabaceae</taxon>
        <taxon>Cannabis</taxon>
    </lineage>
</organism>
<proteinExistence type="inferred from homology"/>
<evidence type="ECO:0000256" key="4">
    <source>
        <dbReference type="ARBA" id="ARBA00022702"/>
    </source>
</evidence>
<dbReference type="Pfam" id="PF05498">
    <property type="entry name" value="RALF"/>
    <property type="match status" value="1"/>
</dbReference>
<evidence type="ECO:0000256" key="5">
    <source>
        <dbReference type="ARBA" id="ARBA00022729"/>
    </source>
</evidence>